<sequence>MEKKCTIYRKNLHLFHEQKQCSLLPFHMCLEYLNFLMTPDATPIPDSAFTYSNVGHLHFQVVIRRGWSKRCKLWWRRATSVLNGVSRR</sequence>
<accession>A0A0M3IHD8</accession>
<name>A0A0M3IHD8_ASCLU</name>
<keyword evidence="1" id="KW-1185">Reference proteome</keyword>
<protein>
    <submittedName>
        <fullName evidence="2">Ovule protein</fullName>
    </submittedName>
</protein>
<dbReference type="AlphaFoldDB" id="A0A0M3IHD8"/>
<evidence type="ECO:0000313" key="2">
    <source>
        <dbReference type="WBParaSite" id="ALUE_0001781601-mRNA-1"/>
    </source>
</evidence>
<reference evidence="2" key="1">
    <citation type="submission" date="2017-02" db="UniProtKB">
        <authorList>
            <consortium name="WormBaseParasite"/>
        </authorList>
    </citation>
    <scope>IDENTIFICATION</scope>
</reference>
<evidence type="ECO:0000313" key="1">
    <source>
        <dbReference type="Proteomes" id="UP000036681"/>
    </source>
</evidence>
<proteinExistence type="predicted"/>
<dbReference type="Proteomes" id="UP000036681">
    <property type="component" value="Unplaced"/>
</dbReference>
<organism evidence="1 2">
    <name type="scientific">Ascaris lumbricoides</name>
    <name type="common">Giant roundworm</name>
    <dbReference type="NCBI Taxonomy" id="6252"/>
    <lineage>
        <taxon>Eukaryota</taxon>
        <taxon>Metazoa</taxon>
        <taxon>Ecdysozoa</taxon>
        <taxon>Nematoda</taxon>
        <taxon>Chromadorea</taxon>
        <taxon>Rhabditida</taxon>
        <taxon>Spirurina</taxon>
        <taxon>Ascaridomorpha</taxon>
        <taxon>Ascaridoidea</taxon>
        <taxon>Ascarididae</taxon>
        <taxon>Ascaris</taxon>
    </lineage>
</organism>
<dbReference type="WBParaSite" id="ALUE_0001781601-mRNA-1">
    <property type="protein sequence ID" value="ALUE_0001781601-mRNA-1"/>
    <property type="gene ID" value="ALUE_0001781601"/>
</dbReference>